<dbReference type="EMBL" id="HBUF01307979">
    <property type="protein sequence ID" value="CAG6692588.1"/>
    <property type="molecule type" value="Transcribed_RNA"/>
</dbReference>
<dbReference type="PANTHER" id="PTHR15256">
    <property type="entry name" value="INTEGRAL MEMBRANE PROTEIN DGCR2/IDD"/>
    <property type="match status" value="1"/>
</dbReference>
<feature type="transmembrane region" description="Helical" evidence="1">
    <location>
        <begin position="91"/>
        <end position="113"/>
    </location>
</feature>
<reference evidence="2" key="1">
    <citation type="submission" date="2021-05" db="EMBL/GenBank/DDBJ databases">
        <authorList>
            <person name="Alioto T."/>
            <person name="Alioto T."/>
            <person name="Gomez Garrido J."/>
        </authorList>
    </citation>
    <scope>NUCLEOTIDE SEQUENCE</scope>
</reference>
<sequence length="312" mass="34524">MEGQYCVDLLNNTVLPSKIYSPGPDPCTSCTCDNGAPTYCKVITCATPKNCRLVHPHTTCCNFECHENIDLTSVTLGGSSLPERVVSFNEITLRFVVIAFTVFVSMCLVAFLVHRLKKRKLRGRQTPRLGVEDNRIGYIEGSIRGSIRYLPEYVAYEPPHAALWKPHGYFPTGEAPPPYEEAVAAARAEAALQTRSLPSETPSLGIVSTVTMPYHRTIPLNLLSGNSHATTTTTAVIVRSNVHYDTLPQASQTNTIESNNNNNIRHPSLSRTPAVTSITSPPPPPLIYFFFFFHNTLGFENFLRGLSGYTYR</sequence>
<dbReference type="EMBL" id="HBUF01307980">
    <property type="protein sequence ID" value="CAG6692589.1"/>
    <property type="molecule type" value="Transcribed_RNA"/>
</dbReference>
<evidence type="ECO:0000313" key="2">
    <source>
        <dbReference type="EMBL" id="CAG6692590.1"/>
    </source>
</evidence>
<organism evidence="2">
    <name type="scientific">Cacopsylla melanoneura</name>
    <dbReference type="NCBI Taxonomy" id="428564"/>
    <lineage>
        <taxon>Eukaryota</taxon>
        <taxon>Metazoa</taxon>
        <taxon>Ecdysozoa</taxon>
        <taxon>Arthropoda</taxon>
        <taxon>Hexapoda</taxon>
        <taxon>Insecta</taxon>
        <taxon>Pterygota</taxon>
        <taxon>Neoptera</taxon>
        <taxon>Paraneoptera</taxon>
        <taxon>Hemiptera</taxon>
        <taxon>Sternorrhyncha</taxon>
        <taxon>Psylloidea</taxon>
        <taxon>Psyllidae</taxon>
        <taxon>Psyllinae</taxon>
        <taxon>Cacopsylla</taxon>
    </lineage>
</organism>
<dbReference type="InterPro" id="IPR042378">
    <property type="entry name" value="IDD"/>
</dbReference>
<protein>
    <submittedName>
        <fullName evidence="2">Integral membrane protein DGCR2/IDD</fullName>
    </submittedName>
</protein>
<accession>A0A8D8TPY4</accession>
<proteinExistence type="predicted"/>
<keyword evidence="1" id="KW-0472">Membrane</keyword>
<dbReference type="PANTHER" id="PTHR15256:SF6">
    <property type="entry name" value="INTEGRAL MEMBRANE PROTEIN DGCR2_IDD"/>
    <property type="match status" value="1"/>
</dbReference>
<dbReference type="GO" id="GO:0016020">
    <property type="term" value="C:membrane"/>
    <property type="evidence" value="ECO:0007669"/>
    <property type="project" value="TreeGrafter"/>
</dbReference>
<keyword evidence="1" id="KW-0812">Transmembrane</keyword>
<keyword evidence="1" id="KW-1133">Transmembrane helix</keyword>
<name>A0A8D8TPY4_9HEMI</name>
<dbReference type="EMBL" id="HBUF01307981">
    <property type="protein sequence ID" value="CAG6692590.1"/>
    <property type="molecule type" value="Transcribed_RNA"/>
</dbReference>
<dbReference type="AlphaFoldDB" id="A0A8D8TPY4"/>
<dbReference type="EMBL" id="HBUF01307982">
    <property type="protein sequence ID" value="CAG6692591.1"/>
    <property type="molecule type" value="Transcribed_RNA"/>
</dbReference>
<evidence type="ECO:0000256" key="1">
    <source>
        <dbReference type="SAM" id="Phobius"/>
    </source>
</evidence>